<dbReference type="SUPFAM" id="SSF55008">
    <property type="entry name" value="HMA, heavy metal-associated domain"/>
    <property type="match status" value="1"/>
</dbReference>
<reference evidence="2" key="1">
    <citation type="submission" date="2018-11" db="EMBL/GenBank/DDBJ databases">
        <authorList>
            <consortium name="Genoscope - CEA"/>
            <person name="William W."/>
        </authorList>
    </citation>
    <scope>NUCLEOTIDE SEQUENCE</scope>
</reference>
<dbReference type="SMR" id="A0A3P6BYW8"/>
<feature type="domain" description="HMA" evidence="1">
    <location>
        <begin position="15"/>
        <end position="72"/>
    </location>
</feature>
<dbReference type="InterPro" id="IPR036163">
    <property type="entry name" value="HMA_dom_sf"/>
</dbReference>
<dbReference type="PANTHER" id="PTHR46413">
    <property type="entry name" value="HEAVY METAL-ASSOCIATED ISOPRENYLATED PLANT PROTEIN 6"/>
    <property type="match status" value="1"/>
</dbReference>
<dbReference type="EMBL" id="LR031873">
    <property type="protein sequence ID" value="VDD08106.1"/>
    <property type="molecule type" value="Genomic_DNA"/>
</dbReference>
<dbReference type="InterPro" id="IPR044594">
    <property type="entry name" value="HIPP01/3/5/6"/>
</dbReference>
<dbReference type="AlphaFoldDB" id="A0A3P6BYW8"/>
<protein>
    <recommendedName>
        <fullName evidence="1">HMA domain-containing protein</fullName>
    </recommendedName>
</protein>
<evidence type="ECO:0000313" key="2">
    <source>
        <dbReference type="EMBL" id="VDD08106.1"/>
    </source>
</evidence>
<evidence type="ECO:0000259" key="1">
    <source>
        <dbReference type="PROSITE" id="PS50846"/>
    </source>
</evidence>
<accession>A0A3P6BYW8</accession>
<gene>
    <name evidence="2" type="ORF">BOLC4T23844H</name>
</gene>
<organism evidence="2">
    <name type="scientific">Brassica oleracea</name>
    <name type="common">Wild cabbage</name>
    <dbReference type="NCBI Taxonomy" id="3712"/>
    <lineage>
        <taxon>Eukaryota</taxon>
        <taxon>Viridiplantae</taxon>
        <taxon>Streptophyta</taxon>
        <taxon>Embryophyta</taxon>
        <taxon>Tracheophyta</taxon>
        <taxon>Spermatophyta</taxon>
        <taxon>Magnoliopsida</taxon>
        <taxon>eudicotyledons</taxon>
        <taxon>Gunneridae</taxon>
        <taxon>Pentapetalae</taxon>
        <taxon>rosids</taxon>
        <taxon>malvids</taxon>
        <taxon>Brassicales</taxon>
        <taxon>Brassicaceae</taxon>
        <taxon>Brassiceae</taxon>
        <taxon>Brassica</taxon>
    </lineage>
</organism>
<dbReference type="PROSITE" id="PS50846">
    <property type="entry name" value="HMA_2"/>
    <property type="match status" value="1"/>
</dbReference>
<proteinExistence type="predicted"/>
<sequence length="72" mass="7926">MVCECDVEKKKKERAVHVVLQVDLHCDGCISRIVRLAGCLEGGVETVRADPVSNKLTLIGFMDPVKTAEEDQ</sequence>
<dbReference type="InterPro" id="IPR006121">
    <property type="entry name" value="HMA_dom"/>
</dbReference>
<dbReference type="Gene3D" id="3.30.70.100">
    <property type="match status" value="1"/>
</dbReference>
<name>A0A3P6BYW8_BRAOL</name>
<dbReference type="GO" id="GO:0046872">
    <property type="term" value="F:metal ion binding"/>
    <property type="evidence" value="ECO:0007669"/>
    <property type="project" value="InterPro"/>
</dbReference>
<dbReference type="PANTHER" id="PTHR46413:SF13">
    <property type="entry name" value="HEAVY METAL-ASSOCIATED ISOPRENYLATED PLANT PROTEIN 1"/>
    <property type="match status" value="1"/>
</dbReference>